<evidence type="ECO:0000313" key="2">
    <source>
        <dbReference type="Proteomes" id="UP000591844"/>
    </source>
</evidence>
<accession>A0A7X5QCJ9</accession>
<reference evidence="1 2" key="1">
    <citation type="submission" date="2018-02" db="EMBL/GenBank/DDBJ databases">
        <authorList>
            <person name="Machado R.A."/>
        </authorList>
    </citation>
    <scope>NUCLEOTIDE SEQUENCE [LARGE SCALE GENOMIC DNA]</scope>
    <source>
        <strain evidence="1 2">DSM 19724</strain>
    </source>
</reference>
<evidence type="ECO:0000313" key="1">
    <source>
        <dbReference type="EMBL" id="NHB91747.1"/>
    </source>
</evidence>
<dbReference type="AlphaFoldDB" id="A0A7X5QCJ9"/>
<organism evidence="1 2">
    <name type="scientific">Photorhabdus cinerea</name>
    <dbReference type="NCBI Taxonomy" id="471575"/>
    <lineage>
        <taxon>Bacteria</taxon>
        <taxon>Pseudomonadati</taxon>
        <taxon>Pseudomonadota</taxon>
        <taxon>Gammaproteobacteria</taxon>
        <taxon>Enterobacterales</taxon>
        <taxon>Morganellaceae</taxon>
        <taxon>Photorhabdus</taxon>
    </lineage>
</organism>
<keyword evidence="2" id="KW-1185">Reference proteome</keyword>
<protein>
    <submittedName>
        <fullName evidence="1">Uncharacterized protein</fullName>
    </submittedName>
</protein>
<dbReference type="RefSeq" id="WP_166303759.1">
    <property type="nucleotide sequence ID" value="NZ_CAWPIB010000005.1"/>
</dbReference>
<gene>
    <name evidence="1" type="ORF">C5469_06135</name>
</gene>
<dbReference type="EMBL" id="PUJW01000005">
    <property type="protein sequence ID" value="NHB91747.1"/>
    <property type="molecule type" value="Genomic_DNA"/>
</dbReference>
<sequence length="106" mass="12315">MQIIYNWKQLESASGKYDFSAIEKDLMLLSKIQKKLFIQIQDRFFERNVRYTPSYLQQDTKYQGGLVSLIIPVKAKHKAMAGLLFSGIHRVAQTLPEFAFCANKRI</sequence>
<name>A0A7X5QCJ9_9GAMM</name>
<dbReference type="Proteomes" id="UP000591844">
    <property type="component" value="Unassembled WGS sequence"/>
</dbReference>
<comment type="caution">
    <text evidence="1">The sequence shown here is derived from an EMBL/GenBank/DDBJ whole genome shotgun (WGS) entry which is preliminary data.</text>
</comment>
<proteinExistence type="predicted"/>